<dbReference type="InterPro" id="IPR015422">
    <property type="entry name" value="PyrdxlP-dep_Trfase_small"/>
</dbReference>
<dbReference type="RefSeq" id="WP_120272327.1">
    <property type="nucleotide sequence ID" value="NZ_RAPN01000001.1"/>
</dbReference>
<comment type="caution">
    <text evidence="3">The sequence shown here is derived from an EMBL/GenBank/DDBJ whole genome shotgun (WGS) entry which is preliminary data.</text>
</comment>
<gene>
    <name evidence="3" type="ORF">BC643_1327</name>
</gene>
<name>A0A419W6D1_9BACT</name>
<dbReference type="AlphaFoldDB" id="A0A419W6D1"/>
<keyword evidence="1" id="KW-0663">Pyridoxal phosphate</keyword>
<dbReference type="Gene3D" id="3.90.1150.10">
    <property type="entry name" value="Aspartate Aminotransferase, domain 1"/>
    <property type="match status" value="1"/>
</dbReference>
<accession>A0A419W6D1</accession>
<proteinExistence type="predicted"/>
<dbReference type="InterPro" id="IPR015421">
    <property type="entry name" value="PyrdxlP-dep_Trfase_major"/>
</dbReference>
<evidence type="ECO:0000313" key="3">
    <source>
        <dbReference type="EMBL" id="RKD90980.1"/>
    </source>
</evidence>
<keyword evidence="3" id="KW-0456">Lyase</keyword>
<dbReference type="Proteomes" id="UP000283387">
    <property type="component" value="Unassembled WGS sequence"/>
</dbReference>
<dbReference type="InterPro" id="IPR000192">
    <property type="entry name" value="Aminotrans_V_dom"/>
</dbReference>
<dbReference type="Pfam" id="PF00266">
    <property type="entry name" value="Aminotran_5"/>
    <property type="match status" value="1"/>
</dbReference>
<protein>
    <submittedName>
        <fullName evidence="3">Selenocysteine lyase/cysteine desulfurase</fullName>
    </submittedName>
</protein>
<dbReference type="GO" id="GO:0016829">
    <property type="term" value="F:lyase activity"/>
    <property type="evidence" value="ECO:0007669"/>
    <property type="project" value="UniProtKB-KW"/>
</dbReference>
<dbReference type="PANTHER" id="PTHR43586:SF8">
    <property type="entry name" value="CYSTEINE DESULFURASE 1, CHLOROPLASTIC"/>
    <property type="match status" value="1"/>
</dbReference>
<evidence type="ECO:0000256" key="1">
    <source>
        <dbReference type="ARBA" id="ARBA00022898"/>
    </source>
</evidence>
<organism evidence="3 4">
    <name type="scientific">Mangrovibacterium diazotrophicum</name>
    <dbReference type="NCBI Taxonomy" id="1261403"/>
    <lineage>
        <taxon>Bacteria</taxon>
        <taxon>Pseudomonadati</taxon>
        <taxon>Bacteroidota</taxon>
        <taxon>Bacteroidia</taxon>
        <taxon>Marinilabiliales</taxon>
        <taxon>Prolixibacteraceae</taxon>
        <taxon>Mangrovibacterium</taxon>
    </lineage>
</organism>
<dbReference type="SUPFAM" id="SSF53383">
    <property type="entry name" value="PLP-dependent transferases"/>
    <property type="match status" value="1"/>
</dbReference>
<feature type="domain" description="Aminotransferase class V" evidence="2">
    <location>
        <begin position="32"/>
        <end position="442"/>
    </location>
</feature>
<reference evidence="3 4" key="1">
    <citation type="submission" date="2018-09" db="EMBL/GenBank/DDBJ databases">
        <title>Genomic Encyclopedia of Archaeal and Bacterial Type Strains, Phase II (KMG-II): from individual species to whole genera.</title>
        <authorList>
            <person name="Goeker M."/>
        </authorList>
    </citation>
    <scope>NUCLEOTIDE SEQUENCE [LARGE SCALE GENOMIC DNA]</scope>
    <source>
        <strain evidence="3 4">DSM 27148</strain>
    </source>
</reference>
<sequence length="503" mass="57128">MRNLEDYFEPYRAEIIGIDQSFESPFGEQKIVYADWIASGRLYRPIEEKIRKTFGPFVANTHTETSETGALMTSAYHLSHKLIKQHVNAGPNDVIITAGTGMTGVINKFQRMLGLKNKGQQIPGKHDETEKPVVFISHMEHHSNHTSWYETTADVVIIEPDEDLLIKPENLRQKLEEYRDRSFKIGAFTACSNVTGIRTPYYELAKIMHEHGGVAFIDFAASAPYDTINMHPEDPMMKLDAVLFSPHKFLGGPGSSGVLIFDKSMYHNEVPDQPGGGTVDWTNPWGKYKYVDDIEAREDGGTPGFLQSIRTALCCQLKEQMGVDMIRQREEELLELAFAGLDSIPEVQILANNQRDRLGVISFYVPGIHYNLLVRLLNDLYGIQTRGGCACAGTYGHFLLEVSYEESSEITEKINHGDLSDKPGWVRWSLHPTTTNAEVDLFIRALRSIIANIEKYRHNYEPVPRTNTYRHKHEKNYTQIVDHWFQLKPVEAPQTASDPGRNR</sequence>
<keyword evidence="4" id="KW-1185">Reference proteome</keyword>
<dbReference type="OrthoDB" id="9804366at2"/>
<dbReference type="EMBL" id="RAPN01000001">
    <property type="protein sequence ID" value="RKD90980.1"/>
    <property type="molecule type" value="Genomic_DNA"/>
</dbReference>
<dbReference type="Gene3D" id="3.40.640.10">
    <property type="entry name" value="Type I PLP-dependent aspartate aminotransferase-like (Major domain)"/>
    <property type="match status" value="1"/>
</dbReference>
<dbReference type="InterPro" id="IPR015424">
    <property type="entry name" value="PyrdxlP-dep_Trfase"/>
</dbReference>
<dbReference type="PANTHER" id="PTHR43586">
    <property type="entry name" value="CYSTEINE DESULFURASE"/>
    <property type="match status" value="1"/>
</dbReference>
<evidence type="ECO:0000259" key="2">
    <source>
        <dbReference type="Pfam" id="PF00266"/>
    </source>
</evidence>
<evidence type="ECO:0000313" key="4">
    <source>
        <dbReference type="Proteomes" id="UP000283387"/>
    </source>
</evidence>